<evidence type="ECO:0000256" key="1">
    <source>
        <dbReference type="SAM" id="MobiDB-lite"/>
    </source>
</evidence>
<feature type="compositionally biased region" description="Gly residues" evidence="1">
    <location>
        <begin position="390"/>
        <end position="399"/>
    </location>
</feature>
<feature type="region of interest" description="Disordered" evidence="1">
    <location>
        <begin position="108"/>
        <end position="143"/>
    </location>
</feature>
<feature type="compositionally biased region" description="Basic and acidic residues" evidence="1">
    <location>
        <begin position="649"/>
        <end position="658"/>
    </location>
</feature>
<feature type="region of interest" description="Disordered" evidence="1">
    <location>
        <begin position="196"/>
        <end position="340"/>
    </location>
</feature>
<proteinExistence type="predicted"/>
<feature type="region of interest" description="Disordered" evidence="1">
    <location>
        <begin position="682"/>
        <end position="716"/>
    </location>
</feature>
<feature type="compositionally biased region" description="Polar residues" evidence="1">
    <location>
        <begin position="118"/>
        <end position="136"/>
    </location>
</feature>
<feature type="compositionally biased region" description="Polar residues" evidence="1">
    <location>
        <begin position="1361"/>
        <end position="1375"/>
    </location>
</feature>
<feature type="region of interest" description="Disordered" evidence="1">
    <location>
        <begin position="475"/>
        <end position="663"/>
    </location>
</feature>
<feature type="compositionally biased region" description="Low complexity" evidence="1">
    <location>
        <begin position="1124"/>
        <end position="1140"/>
    </location>
</feature>
<dbReference type="KEGG" id="aali:118463287"/>
<dbReference type="GeneID" id="118463287"/>
<feature type="compositionally biased region" description="Gly residues" evidence="1">
    <location>
        <begin position="219"/>
        <end position="228"/>
    </location>
</feature>
<dbReference type="EnsemblMetazoa" id="AALB003316-RA">
    <property type="protein sequence ID" value="AALB003316-PA"/>
    <property type="gene ID" value="AALB003316"/>
</dbReference>
<reference evidence="2" key="2">
    <citation type="submission" date="2022-08" db="UniProtKB">
        <authorList>
            <consortium name="EnsemblMetazoa"/>
        </authorList>
    </citation>
    <scope>IDENTIFICATION</scope>
    <source>
        <strain evidence="2">STECLA/ALBI9_A</strain>
    </source>
</reference>
<feature type="region of interest" description="Disordered" evidence="1">
    <location>
        <begin position="1028"/>
        <end position="1056"/>
    </location>
</feature>
<feature type="compositionally biased region" description="Polar residues" evidence="1">
    <location>
        <begin position="881"/>
        <end position="890"/>
    </location>
</feature>
<feature type="compositionally biased region" description="Basic residues" evidence="1">
    <location>
        <begin position="910"/>
        <end position="919"/>
    </location>
</feature>
<dbReference type="RefSeq" id="XP_035785698.1">
    <property type="nucleotide sequence ID" value="XM_035929805.1"/>
</dbReference>
<feature type="compositionally biased region" description="Basic and acidic residues" evidence="1">
    <location>
        <begin position="233"/>
        <end position="250"/>
    </location>
</feature>
<dbReference type="OrthoDB" id="5917823at2759"/>
<feature type="compositionally biased region" description="Basic and acidic residues" evidence="1">
    <location>
        <begin position="289"/>
        <end position="304"/>
    </location>
</feature>
<feature type="compositionally biased region" description="Basic and acidic residues" evidence="1">
    <location>
        <begin position="528"/>
        <end position="537"/>
    </location>
</feature>
<feature type="compositionally biased region" description="Basic and acidic residues" evidence="1">
    <location>
        <begin position="1028"/>
        <end position="1049"/>
    </location>
</feature>
<dbReference type="VEuPathDB" id="VectorBase:AALB20_037371"/>
<feature type="compositionally biased region" description="Pro residues" evidence="1">
    <location>
        <begin position="573"/>
        <end position="596"/>
    </location>
</feature>
<dbReference type="STRING" id="7167.A0A182F9Y8"/>
<feature type="compositionally biased region" description="Basic and acidic residues" evidence="1">
    <location>
        <begin position="779"/>
        <end position="788"/>
    </location>
</feature>
<feature type="region of interest" description="Disordered" evidence="1">
    <location>
        <begin position="1299"/>
        <end position="1424"/>
    </location>
</feature>
<keyword evidence="3" id="KW-1185">Reference proteome</keyword>
<feature type="region of interest" description="Disordered" evidence="1">
    <location>
        <begin position="1095"/>
        <end position="1186"/>
    </location>
</feature>
<protein>
    <submittedName>
        <fullName evidence="2">Uncharacterized protein</fullName>
    </submittedName>
</protein>
<feature type="compositionally biased region" description="Polar residues" evidence="1">
    <location>
        <begin position="369"/>
        <end position="386"/>
    </location>
</feature>
<feature type="compositionally biased region" description="Low complexity" evidence="1">
    <location>
        <begin position="869"/>
        <end position="880"/>
    </location>
</feature>
<feature type="compositionally biased region" description="Basic and acidic residues" evidence="1">
    <location>
        <begin position="1316"/>
        <end position="1336"/>
    </location>
</feature>
<dbReference type="RefSeq" id="XP_035785783.1">
    <property type="nucleotide sequence ID" value="XM_035929890.1"/>
</dbReference>
<feature type="region of interest" description="Disordered" evidence="1">
    <location>
        <begin position="751"/>
        <end position="919"/>
    </location>
</feature>
<accession>A0A182F9Y8</accession>
<dbReference type="VEuPathDB" id="VectorBase:AALB003316"/>
<organism evidence="2 3">
    <name type="scientific">Anopheles albimanus</name>
    <name type="common">New world malaria mosquito</name>
    <dbReference type="NCBI Taxonomy" id="7167"/>
    <lineage>
        <taxon>Eukaryota</taxon>
        <taxon>Metazoa</taxon>
        <taxon>Ecdysozoa</taxon>
        <taxon>Arthropoda</taxon>
        <taxon>Hexapoda</taxon>
        <taxon>Insecta</taxon>
        <taxon>Pterygota</taxon>
        <taxon>Neoptera</taxon>
        <taxon>Endopterygota</taxon>
        <taxon>Diptera</taxon>
        <taxon>Nematocera</taxon>
        <taxon>Culicoidea</taxon>
        <taxon>Culicidae</taxon>
        <taxon>Anophelinae</taxon>
        <taxon>Anopheles</taxon>
    </lineage>
</organism>
<feature type="region of interest" description="Disordered" evidence="1">
    <location>
        <begin position="1"/>
        <end position="88"/>
    </location>
</feature>
<dbReference type="Proteomes" id="UP000069272">
    <property type="component" value="Chromosome X"/>
</dbReference>
<feature type="region of interest" description="Disordered" evidence="1">
    <location>
        <begin position="367"/>
        <end position="433"/>
    </location>
</feature>
<evidence type="ECO:0000313" key="2">
    <source>
        <dbReference type="EnsemblMetazoa" id="AALB003316-PA"/>
    </source>
</evidence>
<evidence type="ECO:0000313" key="3">
    <source>
        <dbReference type="Proteomes" id="UP000069272"/>
    </source>
</evidence>
<name>A0A182F9Y8_ANOAL</name>
<feature type="compositionally biased region" description="Low complexity" evidence="1">
    <location>
        <begin position="317"/>
        <end position="330"/>
    </location>
</feature>
<feature type="compositionally biased region" description="Low complexity" evidence="1">
    <location>
        <begin position="77"/>
        <end position="88"/>
    </location>
</feature>
<sequence>MGNSGSITGLSAYDDGGGYHPHHPHHHHHQHHLQQHHSHASGTAGYHQHHQRYHDAMRGGAVDGGPGWLESYHQQRQEQQQQQRQDQQQIKVLPDIPGKVAKLRSTNNGNILHAGGTISKNNQLQRSKSISSPNYQQHHRATIDESLEIGAGGELMCSLPPRMLMTRSRTQVSMLGPTGSPTRYDEDTVALRARPPQFPGVRSATHQPPPPASYQQSGTGAGAGGGAGQRKRFGSEPDLRAPHDQPKAHGEGGGQTPGGLLRTPKTAQSKIMKGKNKKKAAPVPPIPLEKQKDAGKREGGDRGGRIIAYSPLRKTNSDTSSTLPSSSTEQSGGGGGRKLRLFKTRAETRKQPIIAKLPEASDAKFAAKVQQNGATGPVLSSATPTSLKVPGGGAAGLGRGTSTSAGPSDRTMDRVVLEQLPTQPNPRSFFRREKTFDVGLLSLEARKAARYQLEPAKPTLSPPLSRRKSIVKSLLEAEPQSQQQDQENEKRRNAAGVTPRQDSGQQQQQARRKPSQMHPLQGGPGAGKEGEAVRESRYPVPRPSHPGKGAPNTLVIPVEPADVAVTAPNRDSLPPPTALPAPTPSPPPPPPPPPLPKSSFYFGMSTGAPNGAGSPASTPDGGVAQHDGGPELDREATEEEEEEGQQNQEKLEPADRMVRAGSLDEIDRTQMDIIDRFAASLLQDSRRFHSTDSVASSEADLRGAGGHLSPTDDASAADGQEIALRLRPTLPRKQFDIPRFSPAAAWRLLTTEDEFESGGGDKKQPTSYLRGTELDGASSEDRIERVYREPGLPGMQDNKSGDSGISGDAEGLPDLGEPVAGHQHRRQGGGKGDRQETSPDSSPLMGSSAEEKGDGVGDVDDSGDGRPTNNNNNSNGWSSSALTRLTPWTPQQDLEDDDDTTTGGSSSDHQHHHQHEHRLRHLQLDDSGIDHHQHRHHNDFATKGHLFSLSLPRENHLSIYTGGSADDKIEKHVFNSLQKLRKSVSDAFRSDETTGPVGSNDNWFLGRLGDTKTRTPAMTVGVLGGSYDKRASGQDHHAEAAQDHHRETDTTPLRSHKITSSSIGYLVSGRHVMYLPKEPTRLLAPMAAAAPAAPLPASAKHADHNNNSHSIGNRNGGGAWESSQQQQQHQHQQHQQQHQQSVAPSSPHGTKMSAARIRGQASERQQVGPGCPVKPHALPPHENKENLQDTVPVVVAGSTGAGAGAGELAPDLAPGTSLPVKLSNRRHHRFTFQSTIRQIEKRRVAEKLSREAEIKEAMRLSELEAMRRVEEEFQRKRAREKASIRHQLRLFSMDDGAHQFQQQNGGYGDDSDDDNNDGHHPGSEESRPYDGKRSDPDGDSLPHQSAKPGRGLYRKRDSSTIERQQQYKRSITQEGTGYPYHAKIGDGCDGNDDDDGDVVVGENGADAQPDHDNDGDSSSSLGYVDTRTPYISRIIQAKSSKSGYGLHKLRAD</sequence>
<reference evidence="2 3" key="1">
    <citation type="journal article" date="2017" name="G3 (Bethesda)">
        <title>The Physical Genome Mapping of Anopheles albimanus Corrected Scaffold Misassemblies and Identified Interarm Rearrangements in Genus Anopheles.</title>
        <authorList>
            <person name="Artemov G.N."/>
            <person name="Peery A.N."/>
            <person name="Jiang X."/>
            <person name="Tu Z."/>
            <person name="Stegniy V.N."/>
            <person name="Sharakhova M.V."/>
            <person name="Sharakhov I.V."/>
        </authorList>
    </citation>
    <scope>NUCLEOTIDE SEQUENCE [LARGE SCALE GENOMIC DNA]</scope>
    <source>
        <strain evidence="2 3">ALBI9_A</strain>
    </source>
</reference>
<feature type="compositionally biased region" description="Low complexity" evidence="1">
    <location>
        <begin position="1398"/>
        <end position="1407"/>
    </location>
</feature>
<feature type="compositionally biased region" description="Basic residues" evidence="1">
    <location>
        <begin position="20"/>
        <end position="39"/>
    </location>
</feature>